<evidence type="ECO:0000313" key="1">
    <source>
        <dbReference type="EMBL" id="GGX54074.1"/>
    </source>
</evidence>
<dbReference type="EMBL" id="BMYU01000013">
    <property type="protein sequence ID" value="GGX54074.1"/>
    <property type="molecule type" value="Genomic_DNA"/>
</dbReference>
<accession>A0ABQ2Y331</accession>
<organism evidence="1 2">
    <name type="scientific">Undibacterium squillarum</name>
    <dbReference type="NCBI Taxonomy" id="1131567"/>
    <lineage>
        <taxon>Bacteria</taxon>
        <taxon>Pseudomonadati</taxon>
        <taxon>Pseudomonadota</taxon>
        <taxon>Betaproteobacteria</taxon>
        <taxon>Burkholderiales</taxon>
        <taxon>Oxalobacteraceae</taxon>
        <taxon>Undibacterium</taxon>
    </lineage>
</organism>
<comment type="caution">
    <text evidence="1">The sequence shown here is derived from an EMBL/GenBank/DDBJ whole genome shotgun (WGS) entry which is preliminary data.</text>
</comment>
<reference evidence="2" key="1">
    <citation type="journal article" date="2019" name="Int. J. Syst. Evol. Microbiol.">
        <title>The Global Catalogue of Microorganisms (GCM) 10K type strain sequencing project: providing services to taxonomists for standard genome sequencing and annotation.</title>
        <authorList>
            <consortium name="The Broad Institute Genomics Platform"/>
            <consortium name="The Broad Institute Genome Sequencing Center for Infectious Disease"/>
            <person name="Wu L."/>
            <person name="Ma J."/>
        </authorList>
    </citation>
    <scope>NUCLEOTIDE SEQUENCE [LARGE SCALE GENOMIC DNA]</scope>
    <source>
        <strain evidence="2">KCTC 23917</strain>
    </source>
</reference>
<evidence type="ECO:0000313" key="2">
    <source>
        <dbReference type="Proteomes" id="UP000653343"/>
    </source>
</evidence>
<proteinExistence type="predicted"/>
<sequence length="112" mass="12923">MKLIKSKTELDIREQLLKSNTFFQSPSRLKSALEEQGHSTAHAFTLNWTPEQDEDIYLVLVDGAYLVKIELDRVQSDSVPVCERIEIADYKHQLKKMKQIELLIAQDLAHAK</sequence>
<protein>
    <submittedName>
        <fullName evidence="1">Uncharacterized protein</fullName>
    </submittedName>
</protein>
<dbReference type="Proteomes" id="UP000653343">
    <property type="component" value="Unassembled WGS sequence"/>
</dbReference>
<keyword evidence="2" id="KW-1185">Reference proteome</keyword>
<gene>
    <name evidence="1" type="ORF">GCM10010946_35930</name>
</gene>
<name>A0ABQ2Y331_9BURK</name>